<organism evidence="1 2">
    <name type="scientific">Torulaspora globosa</name>
    <dbReference type="NCBI Taxonomy" id="48254"/>
    <lineage>
        <taxon>Eukaryota</taxon>
        <taxon>Fungi</taxon>
        <taxon>Dikarya</taxon>
        <taxon>Ascomycota</taxon>
        <taxon>Saccharomycotina</taxon>
        <taxon>Saccharomycetes</taxon>
        <taxon>Saccharomycetales</taxon>
        <taxon>Saccharomycetaceae</taxon>
        <taxon>Torulaspora</taxon>
    </lineage>
</organism>
<dbReference type="GO" id="GO:0005737">
    <property type="term" value="C:cytoplasm"/>
    <property type="evidence" value="ECO:0007669"/>
    <property type="project" value="TreeGrafter"/>
</dbReference>
<dbReference type="KEGG" id="tgb:HG536_0H03700"/>
<accession>A0A7G3ZNA8</accession>
<reference evidence="1 2" key="1">
    <citation type="submission" date="2020-06" db="EMBL/GenBank/DDBJ databases">
        <title>The yeast mating-type switching endonuclease HO is a domesticated member of an unorthodox homing genetic element family.</title>
        <authorList>
            <person name="Coughlan A.Y."/>
            <person name="Lombardi L."/>
            <person name="Braun-Galleani S."/>
            <person name="Martos A.R."/>
            <person name="Galeote V."/>
            <person name="Bigey F."/>
            <person name="Dequin S."/>
            <person name="Byrne K.P."/>
            <person name="Wolfe K.H."/>
        </authorList>
    </citation>
    <scope>NUCLEOTIDE SEQUENCE [LARGE SCALE GENOMIC DNA]</scope>
    <source>
        <strain evidence="1 2">CBS764</strain>
    </source>
</reference>
<sequence length="695" mass="79818">MCCRIDIIRSVFHLTILLTNINIKRKLRDWTLCDAMESIDTICDNLEAAFADQKDDPLSLVTIIEMYSDQVESEGKEEEKEKYLEKLSELLVAHPDVVAQIGWDLPKGLLNFYVSPNLFPYRRLRSNKIVVGVMNCFQEIAVQGNPKECLLTGCQLLSELTMEHISQELVEIEKRDSAHKEVLESFKDFTSPAELILGLKSHVLFELIQTVLRRIETLYPSKFLGMAVSVICKFLRSNMDEVDNTAFFLRRIFAFCRNYAPKEVSDDAADLKELGSKEVDKIKEDEAILQGKLLRNLCTFAVGFCMKRKHLRHDVQYYGSFSDVKTEKHPYYEELFEACSRFYQLAYSFDIDLREEFLSVIKGSRDIYKSLPPDSEISSDEARRGIGQVVYQLSHTYHLQKMAKATELELDPFGIVVLSGLNYLVTGKHLYPEIKLQDAIYLYIRFATPSLFTDLYFNEAAEEISRYWLWVAITNSGYKELKGQLVEMPSYINAVLLQMLLLRNCEQANEQSRMVTFTLLTRLLCLMPEETTFSFSLDTLLTCPYVKPKICMLGIMKDLMLRSCQCKRDLAAQLMDLKLKDNDSVTDSQKIASQGSPPPLPQRAFLSLNEDRMACIHSVALMAVDKASKEERQKEDLLLLLNYLNFFNALRNKWDKNLLKSIHLEIAAHFNDGTEEKLPEIGFIKVANDTLGNNL</sequence>
<name>A0A7G3ZNA8_9SACH</name>
<dbReference type="AlphaFoldDB" id="A0A7G3ZNA8"/>
<protein>
    <submittedName>
        <fullName evidence="1">Uncharacterized protein</fullName>
    </submittedName>
</protein>
<dbReference type="PANTHER" id="PTHR28020">
    <property type="entry name" value="YAP1-BINDING PROTEIN 1-RELATED"/>
    <property type="match status" value="1"/>
</dbReference>
<dbReference type="Pfam" id="PF08568">
    <property type="entry name" value="Kinetochor_Ybp2"/>
    <property type="match status" value="1"/>
</dbReference>
<keyword evidence="2" id="KW-1185">Reference proteome</keyword>
<dbReference type="GeneID" id="59328260"/>
<evidence type="ECO:0000313" key="2">
    <source>
        <dbReference type="Proteomes" id="UP000515788"/>
    </source>
</evidence>
<dbReference type="OrthoDB" id="5396786at2759"/>
<proteinExistence type="predicted"/>
<dbReference type="InterPro" id="IPR040347">
    <property type="entry name" value="YBP1/2"/>
</dbReference>
<evidence type="ECO:0000313" key="1">
    <source>
        <dbReference type="EMBL" id="QLL34994.1"/>
    </source>
</evidence>
<gene>
    <name evidence="1" type="ORF">HG536_0H03700</name>
</gene>
<dbReference type="EMBL" id="CP059253">
    <property type="protein sequence ID" value="QLL34994.1"/>
    <property type="molecule type" value="Genomic_DNA"/>
</dbReference>
<dbReference type="Proteomes" id="UP000515788">
    <property type="component" value="Chromosome 8"/>
</dbReference>
<dbReference type="GO" id="GO:0034599">
    <property type="term" value="P:cellular response to oxidative stress"/>
    <property type="evidence" value="ECO:0007669"/>
    <property type="project" value="InterPro"/>
</dbReference>
<dbReference type="PANTHER" id="PTHR28020:SF1">
    <property type="entry name" value="YAP1-BINDING PROTEIN 1-RELATED"/>
    <property type="match status" value="1"/>
</dbReference>
<dbReference type="RefSeq" id="XP_037141668.1">
    <property type="nucleotide sequence ID" value="XM_037285772.1"/>
</dbReference>
<dbReference type="InterPro" id="IPR013877">
    <property type="entry name" value="YAP-bd/ALF4/Glomulin"/>
</dbReference>